<keyword evidence="3" id="KW-1185">Reference proteome</keyword>
<evidence type="ECO:0000313" key="3">
    <source>
        <dbReference type="Proteomes" id="UP001363622"/>
    </source>
</evidence>
<organism evidence="2 3">
    <name type="scientific">Phyllosticta citriasiana</name>
    <dbReference type="NCBI Taxonomy" id="595635"/>
    <lineage>
        <taxon>Eukaryota</taxon>
        <taxon>Fungi</taxon>
        <taxon>Dikarya</taxon>
        <taxon>Ascomycota</taxon>
        <taxon>Pezizomycotina</taxon>
        <taxon>Dothideomycetes</taxon>
        <taxon>Dothideomycetes incertae sedis</taxon>
        <taxon>Botryosphaeriales</taxon>
        <taxon>Phyllostictaceae</taxon>
        <taxon>Phyllosticta</taxon>
    </lineage>
</organism>
<evidence type="ECO:0000256" key="1">
    <source>
        <dbReference type="SAM" id="SignalP"/>
    </source>
</evidence>
<name>A0ABR1KI75_9PEZI</name>
<reference evidence="2 3" key="1">
    <citation type="submission" date="2024-04" db="EMBL/GenBank/DDBJ databases">
        <title>Phyllosticta paracitricarpa is synonymous to the EU quarantine fungus P. citricarpa based on phylogenomic analyses.</title>
        <authorList>
            <consortium name="Lawrence Berkeley National Laboratory"/>
            <person name="Van Ingen-Buijs V.A."/>
            <person name="Van Westerhoven A.C."/>
            <person name="Haridas S."/>
            <person name="Skiadas P."/>
            <person name="Martin F."/>
            <person name="Groenewald J.Z."/>
            <person name="Crous P.W."/>
            <person name="Seidl M.F."/>
        </authorList>
    </citation>
    <scope>NUCLEOTIDE SEQUENCE [LARGE SCALE GENOMIC DNA]</scope>
    <source>
        <strain evidence="2 3">CBS 123371</strain>
    </source>
</reference>
<gene>
    <name evidence="2" type="ORF">IWZ03DRAFT_381886</name>
</gene>
<feature type="chain" id="PRO_5047167707" evidence="1">
    <location>
        <begin position="20"/>
        <end position="227"/>
    </location>
</feature>
<sequence length="227" mass="24574">MILHSTMLLLLAVLFQVAGTLPLTAKPPDGRSKFHILTELVNTTEFITKARFHGKTVVPVMTGPTTGKLFVQKDPGPMACLNQTFSFDVNYLSFDVAVGSVAAPMTQPLVQPLIPSADSILDPVTVASYATTSSSSPSSARSASLQAGLFHHNNAHDGIVPLSTDFINWVVCEHMDYSFQLLWLHEAPAVPLLPPDPLEQMQLPDECARVYLKFGERDGAEDAAEEG</sequence>
<dbReference type="Proteomes" id="UP001363622">
    <property type="component" value="Unassembled WGS sequence"/>
</dbReference>
<keyword evidence="1" id="KW-0732">Signal</keyword>
<evidence type="ECO:0000313" key="2">
    <source>
        <dbReference type="EMBL" id="KAK7514850.1"/>
    </source>
</evidence>
<dbReference type="EMBL" id="JBBPHU010000008">
    <property type="protein sequence ID" value="KAK7514850.1"/>
    <property type="molecule type" value="Genomic_DNA"/>
</dbReference>
<protein>
    <submittedName>
        <fullName evidence="2">Uncharacterized protein</fullName>
    </submittedName>
</protein>
<feature type="signal peptide" evidence="1">
    <location>
        <begin position="1"/>
        <end position="19"/>
    </location>
</feature>
<proteinExistence type="predicted"/>
<accession>A0ABR1KI75</accession>
<comment type="caution">
    <text evidence="2">The sequence shown here is derived from an EMBL/GenBank/DDBJ whole genome shotgun (WGS) entry which is preliminary data.</text>
</comment>